<dbReference type="SUPFAM" id="SSF64438">
    <property type="entry name" value="CNF1/YfiH-like putative cysteine hydrolases"/>
    <property type="match status" value="1"/>
</dbReference>
<evidence type="ECO:0000256" key="6">
    <source>
        <dbReference type="ARBA" id="ARBA00022833"/>
    </source>
</evidence>
<evidence type="ECO:0000256" key="9">
    <source>
        <dbReference type="ARBA" id="ARBA00049893"/>
    </source>
</evidence>
<dbReference type="Gene3D" id="3.60.140.10">
    <property type="entry name" value="CNF1/YfiH-like putative cysteine hydrolases"/>
    <property type="match status" value="1"/>
</dbReference>
<evidence type="ECO:0000256" key="5">
    <source>
        <dbReference type="ARBA" id="ARBA00022801"/>
    </source>
</evidence>
<comment type="similarity">
    <text evidence="2 10">Belongs to the purine nucleoside phosphorylase YfiH/LACC1 family.</text>
</comment>
<dbReference type="EMBL" id="JAUYVH010000004">
    <property type="protein sequence ID" value="MDQ9170625.1"/>
    <property type="molecule type" value="Genomic_DNA"/>
</dbReference>
<sequence length="257" mass="27648">MSFARITPDWPHAPSSISSLSTERAGGISRAPYDDGHGGGGLNLGMHVGDIPADVLKNRLLVRSVLPGEPIWLSQVHGSTVIDADALSDADLQNVQEADAIVTSVPQRVCAIQTADCLPVLFCSADGKIVGAAHAGWRGLAAGVLENTIRQMRRKGAREISAWLGPAIGPQKFEVGQDVYDAFKRIDIKTTAAFKALPDIPQKFLADIYQLAGMTLEREGVSRISGGGFCTVTEEKRFYSYRRDGVTGRMASLVWIK</sequence>
<evidence type="ECO:0000256" key="2">
    <source>
        <dbReference type="ARBA" id="ARBA00007353"/>
    </source>
</evidence>
<comment type="caution">
    <text evidence="12">The sequence shown here is derived from an EMBL/GenBank/DDBJ whole genome shotgun (WGS) entry which is preliminary data.</text>
</comment>
<evidence type="ECO:0000256" key="1">
    <source>
        <dbReference type="ARBA" id="ARBA00000553"/>
    </source>
</evidence>
<dbReference type="InterPro" id="IPR003730">
    <property type="entry name" value="Cu_polyphenol_OxRdtase"/>
</dbReference>
<dbReference type="CDD" id="cd16833">
    <property type="entry name" value="YfiH"/>
    <property type="match status" value="1"/>
</dbReference>
<dbReference type="PANTHER" id="PTHR30616:SF2">
    <property type="entry name" value="PURINE NUCLEOSIDE PHOSPHORYLASE LACC1"/>
    <property type="match status" value="1"/>
</dbReference>
<gene>
    <name evidence="12" type="primary">pgeF</name>
    <name evidence="12" type="ORF">Q8A64_09405</name>
</gene>
<organism evidence="12 13">
    <name type="scientific">Keguizhuia sedimenti</name>
    <dbReference type="NCBI Taxonomy" id="3064264"/>
    <lineage>
        <taxon>Bacteria</taxon>
        <taxon>Pseudomonadati</taxon>
        <taxon>Pseudomonadota</taxon>
        <taxon>Betaproteobacteria</taxon>
        <taxon>Burkholderiales</taxon>
        <taxon>Oxalobacteraceae</taxon>
        <taxon>Keguizhuia</taxon>
    </lineage>
</organism>
<dbReference type="RefSeq" id="WP_338436554.1">
    <property type="nucleotide sequence ID" value="NZ_JAUYVH010000004.1"/>
</dbReference>
<keyword evidence="5" id="KW-0378">Hydrolase</keyword>
<evidence type="ECO:0000256" key="11">
    <source>
        <dbReference type="SAM" id="MobiDB-lite"/>
    </source>
</evidence>
<proteinExistence type="inferred from homology"/>
<accession>A0ABU1BNQ6</accession>
<evidence type="ECO:0000256" key="3">
    <source>
        <dbReference type="ARBA" id="ARBA00022679"/>
    </source>
</evidence>
<comment type="catalytic activity">
    <reaction evidence="1">
        <text>inosine + phosphate = alpha-D-ribose 1-phosphate + hypoxanthine</text>
        <dbReference type="Rhea" id="RHEA:27646"/>
        <dbReference type="ChEBI" id="CHEBI:17368"/>
        <dbReference type="ChEBI" id="CHEBI:17596"/>
        <dbReference type="ChEBI" id="CHEBI:43474"/>
        <dbReference type="ChEBI" id="CHEBI:57720"/>
        <dbReference type="EC" id="2.4.2.1"/>
    </reaction>
    <physiologicalReaction direction="left-to-right" evidence="1">
        <dbReference type="Rhea" id="RHEA:27647"/>
    </physiologicalReaction>
</comment>
<evidence type="ECO:0000256" key="8">
    <source>
        <dbReference type="ARBA" id="ARBA00048968"/>
    </source>
</evidence>
<comment type="catalytic activity">
    <reaction evidence="9">
        <text>S-methyl-5'-thioadenosine + phosphate = 5-(methylsulfanyl)-alpha-D-ribose 1-phosphate + adenine</text>
        <dbReference type="Rhea" id="RHEA:11852"/>
        <dbReference type="ChEBI" id="CHEBI:16708"/>
        <dbReference type="ChEBI" id="CHEBI:17509"/>
        <dbReference type="ChEBI" id="CHEBI:43474"/>
        <dbReference type="ChEBI" id="CHEBI:58533"/>
        <dbReference type="EC" id="2.4.2.28"/>
    </reaction>
    <physiologicalReaction direction="left-to-right" evidence="9">
        <dbReference type="Rhea" id="RHEA:11853"/>
    </physiologicalReaction>
</comment>
<name>A0ABU1BNQ6_9BURK</name>
<evidence type="ECO:0000256" key="7">
    <source>
        <dbReference type="ARBA" id="ARBA00047989"/>
    </source>
</evidence>
<comment type="catalytic activity">
    <reaction evidence="8">
        <text>adenosine + phosphate = alpha-D-ribose 1-phosphate + adenine</text>
        <dbReference type="Rhea" id="RHEA:27642"/>
        <dbReference type="ChEBI" id="CHEBI:16335"/>
        <dbReference type="ChEBI" id="CHEBI:16708"/>
        <dbReference type="ChEBI" id="CHEBI:43474"/>
        <dbReference type="ChEBI" id="CHEBI:57720"/>
        <dbReference type="EC" id="2.4.2.1"/>
    </reaction>
    <physiologicalReaction direction="left-to-right" evidence="8">
        <dbReference type="Rhea" id="RHEA:27643"/>
    </physiologicalReaction>
</comment>
<dbReference type="InterPro" id="IPR038371">
    <property type="entry name" value="Cu_polyphenol_OxRdtase_sf"/>
</dbReference>
<reference evidence="12 13" key="1">
    <citation type="submission" date="2023-08" db="EMBL/GenBank/DDBJ databases">
        <title>Oxalobacteraceae gen .nov., isolated from river sludge outside the plant.</title>
        <authorList>
            <person name="Zhao S.Y."/>
        </authorList>
    </citation>
    <scope>NUCLEOTIDE SEQUENCE [LARGE SCALE GENOMIC DNA]</scope>
    <source>
        <strain evidence="12 13">R-40</strain>
    </source>
</reference>
<dbReference type="InterPro" id="IPR011324">
    <property type="entry name" value="Cytotoxic_necrot_fac-like_cat"/>
</dbReference>
<dbReference type="PANTHER" id="PTHR30616">
    <property type="entry name" value="UNCHARACTERIZED PROTEIN YFIH"/>
    <property type="match status" value="1"/>
</dbReference>
<dbReference type="Pfam" id="PF02578">
    <property type="entry name" value="Cu-oxidase_4"/>
    <property type="match status" value="1"/>
</dbReference>
<evidence type="ECO:0000256" key="4">
    <source>
        <dbReference type="ARBA" id="ARBA00022723"/>
    </source>
</evidence>
<evidence type="ECO:0000256" key="10">
    <source>
        <dbReference type="RuleBase" id="RU361274"/>
    </source>
</evidence>
<evidence type="ECO:0000313" key="13">
    <source>
        <dbReference type="Proteomes" id="UP001225596"/>
    </source>
</evidence>
<comment type="catalytic activity">
    <reaction evidence="7">
        <text>adenosine + H2O + H(+) = inosine + NH4(+)</text>
        <dbReference type="Rhea" id="RHEA:24408"/>
        <dbReference type="ChEBI" id="CHEBI:15377"/>
        <dbReference type="ChEBI" id="CHEBI:15378"/>
        <dbReference type="ChEBI" id="CHEBI:16335"/>
        <dbReference type="ChEBI" id="CHEBI:17596"/>
        <dbReference type="ChEBI" id="CHEBI:28938"/>
        <dbReference type="EC" id="3.5.4.4"/>
    </reaction>
    <physiologicalReaction direction="left-to-right" evidence="7">
        <dbReference type="Rhea" id="RHEA:24409"/>
    </physiologicalReaction>
</comment>
<feature type="region of interest" description="Disordered" evidence="11">
    <location>
        <begin position="1"/>
        <end position="21"/>
    </location>
</feature>
<keyword evidence="13" id="KW-1185">Reference proteome</keyword>
<evidence type="ECO:0000313" key="12">
    <source>
        <dbReference type="EMBL" id="MDQ9170625.1"/>
    </source>
</evidence>
<keyword evidence="6" id="KW-0862">Zinc</keyword>
<keyword evidence="3" id="KW-0808">Transferase</keyword>
<dbReference type="Proteomes" id="UP001225596">
    <property type="component" value="Unassembled WGS sequence"/>
</dbReference>
<dbReference type="NCBIfam" id="TIGR00726">
    <property type="entry name" value="peptidoglycan editing factor PgeF"/>
    <property type="match status" value="1"/>
</dbReference>
<keyword evidence="4" id="KW-0479">Metal-binding</keyword>
<protein>
    <recommendedName>
        <fullName evidence="10">Purine nucleoside phosphorylase</fullName>
    </recommendedName>
</protein>